<dbReference type="GO" id="GO:0004177">
    <property type="term" value="F:aminopeptidase activity"/>
    <property type="evidence" value="ECO:0007669"/>
    <property type="project" value="UniProtKB-KW"/>
</dbReference>
<dbReference type="GO" id="GO:0046872">
    <property type="term" value="F:metal ion binding"/>
    <property type="evidence" value="ECO:0007669"/>
    <property type="project" value="UniProtKB-KW"/>
</dbReference>
<keyword evidence="11" id="KW-1185">Reference proteome</keyword>
<evidence type="ECO:0000256" key="8">
    <source>
        <dbReference type="ARBA" id="ARBA00022801"/>
    </source>
</evidence>
<keyword evidence="6" id="KW-0645">Protease</keyword>
<accession>A0A1X7ERI6</accession>
<comment type="similarity">
    <text evidence="4">Belongs to the peptidase M29 family.</text>
</comment>
<keyword evidence="9" id="KW-0482">Metalloprotease</keyword>
<dbReference type="InterPro" id="IPR052170">
    <property type="entry name" value="M29_Exopeptidase"/>
</dbReference>
<sequence>MTKLFPYEDLRQYSEVLIGALEQQRENPFENRDIIIIKYDNLAFPLAEALFALLIEKHLHPVMETALTTAMKAELYINSSYGQLTFFPPGKKELYDTARGVIRIHAPEEVGTMSKIAPLSIMANKKGSNQFRQRIEKRKLHGSLAWTECVYPTQALADKSGLSLEEYTTKMMRACYLNMPSPANEWKKISAKTSEIANWLSSMDIKTIRVQSELCDLYFAPGENRQWQSSNGGNIPSYEVYISPDCRTVNGYYFADIPSLYMDRMIYGINLEFSDGIAVRATAMGGEKFLLDQLRADGGARRVGEFSLTDSRLSRVDHFMSQTIMDENFGGQFGSCHIALGQSLLETFSGPPEMLDKPFMDALGFNTSTLHWDLVNTEDKTIIANLADGKRKTIYEKGNFKI</sequence>
<name>A0A1X7ERI6_9BACT</name>
<dbReference type="Proteomes" id="UP000192906">
    <property type="component" value="Unassembled WGS sequence"/>
</dbReference>
<dbReference type="Gene3D" id="3.40.1830.10">
    <property type="entry name" value="Thermophilic metalloprotease (M29)"/>
    <property type="match status" value="1"/>
</dbReference>
<reference evidence="11" key="1">
    <citation type="submission" date="2017-04" db="EMBL/GenBank/DDBJ databases">
        <authorList>
            <person name="Varghese N."/>
            <person name="Submissions S."/>
        </authorList>
    </citation>
    <scope>NUCLEOTIDE SEQUENCE [LARGE SCALE GENOMIC DNA]</scope>
    <source>
        <strain evidence="11">K3S</strain>
    </source>
</reference>
<evidence type="ECO:0000256" key="9">
    <source>
        <dbReference type="ARBA" id="ARBA00023049"/>
    </source>
</evidence>
<evidence type="ECO:0000256" key="1">
    <source>
        <dbReference type="ARBA" id="ARBA00001941"/>
    </source>
</evidence>
<keyword evidence="7" id="KW-0479">Metal-binding</keyword>
<evidence type="ECO:0000256" key="7">
    <source>
        <dbReference type="ARBA" id="ARBA00022723"/>
    </source>
</evidence>
<evidence type="ECO:0000256" key="5">
    <source>
        <dbReference type="ARBA" id="ARBA00022438"/>
    </source>
</evidence>
<dbReference type="InterPro" id="IPR035097">
    <property type="entry name" value="M29_N-terminal"/>
</dbReference>
<dbReference type="STRING" id="1519643.SAMN06295933_3262"/>
<dbReference type="RefSeq" id="WP_085104159.1">
    <property type="nucleotide sequence ID" value="NZ_FWZU01000006.1"/>
</dbReference>
<protein>
    <submittedName>
        <fullName evidence="10">Aminopeptidase</fullName>
    </submittedName>
</protein>
<keyword evidence="8" id="KW-0378">Hydrolase</keyword>
<evidence type="ECO:0000256" key="3">
    <source>
        <dbReference type="ARBA" id="ARBA00001947"/>
    </source>
</evidence>
<dbReference type="AlphaFoldDB" id="A0A1X7ERI6"/>
<evidence type="ECO:0000256" key="2">
    <source>
        <dbReference type="ARBA" id="ARBA00001946"/>
    </source>
</evidence>
<dbReference type="OrthoDB" id="9803993at2"/>
<dbReference type="GO" id="GO:0008237">
    <property type="term" value="F:metallopeptidase activity"/>
    <property type="evidence" value="ECO:0007669"/>
    <property type="project" value="UniProtKB-KW"/>
</dbReference>
<gene>
    <name evidence="10" type="ORF">SAMN06295933_3262</name>
</gene>
<evidence type="ECO:0000256" key="6">
    <source>
        <dbReference type="ARBA" id="ARBA00022670"/>
    </source>
</evidence>
<comment type="cofactor">
    <cofactor evidence="1">
        <name>Co(2+)</name>
        <dbReference type="ChEBI" id="CHEBI:48828"/>
    </cofactor>
</comment>
<dbReference type="GO" id="GO:0006508">
    <property type="term" value="P:proteolysis"/>
    <property type="evidence" value="ECO:0007669"/>
    <property type="project" value="UniProtKB-KW"/>
</dbReference>
<organism evidence="10 11">
    <name type="scientific">Desulfovibrio gilichinskyi</name>
    <dbReference type="NCBI Taxonomy" id="1519643"/>
    <lineage>
        <taxon>Bacteria</taxon>
        <taxon>Pseudomonadati</taxon>
        <taxon>Thermodesulfobacteriota</taxon>
        <taxon>Desulfovibrionia</taxon>
        <taxon>Desulfovibrionales</taxon>
        <taxon>Desulfovibrionaceae</taxon>
        <taxon>Desulfovibrio</taxon>
    </lineage>
</organism>
<evidence type="ECO:0000313" key="11">
    <source>
        <dbReference type="Proteomes" id="UP000192906"/>
    </source>
</evidence>
<evidence type="ECO:0000313" key="10">
    <source>
        <dbReference type="EMBL" id="SMF38740.1"/>
    </source>
</evidence>
<dbReference type="SUPFAM" id="SSF144052">
    <property type="entry name" value="Thermophilic metalloprotease-like"/>
    <property type="match status" value="1"/>
</dbReference>
<dbReference type="PANTHER" id="PTHR34448">
    <property type="entry name" value="AMINOPEPTIDASE"/>
    <property type="match status" value="1"/>
</dbReference>
<evidence type="ECO:0000256" key="4">
    <source>
        <dbReference type="ARBA" id="ARBA00008236"/>
    </source>
</evidence>
<dbReference type="InterPro" id="IPR000787">
    <property type="entry name" value="Peptidase_M29"/>
</dbReference>
<proteinExistence type="inferred from homology"/>
<comment type="cofactor">
    <cofactor evidence="2">
        <name>Mg(2+)</name>
        <dbReference type="ChEBI" id="CHEBI:18420"/>
    </cofactor>
</comment>
<dbReference type="Pfam" id="PF02073">
    <property type="entry name" value="Peptidase_M29"/>
    <property type="match status" value="1"/>
</dbReference>
<dbReference type="EMBL" id="FWZU01000006">
    <property type="protein sequence ID" value="SMF38740.1"/>
    <property type="molecule type" value="Genomic_DNA"/>
</dbReference>
<comment type="cofactor">
    <cofactor evidence="3">
        <name>Zn(2+)</name>
        <dbReference type="ChEBI" id="CHEBI:29105"/>
    </cofactor>
</comment>
<keyword evidence="5 10" id="KW-0031">Aminopeptidase</keyword>
<dbReference type="PANTHER" id="PTHR34448:SF1">
    <property type="entry name" value="BLL6088 PROTEIN"/>
    <property type="match status" value="1"/>
</dbReference>